<dbReference type="GO" id="GO:0000014">
    <property type="term" value="F:single-stranded DNA endodeoxyribonuclease activity"/>
    <property type="evidence" value="ECO:0007669"/>
    <property type="project" value="TreeGrafter"/>
</dbReference>
<evidence type="ECO:0000313" key="8">
    <source>
        <dbReference type="EMBL" id="ALU29076.1"/>
    </source>
</evidence>
<dbReference type="GeneID" id="14551125"/>
<dbReference type="EMBL" id="CP013694">
    <property type="protein sequence ID" value="ALU29076.1"/>
    <property type="molecule type" value="Genomic_DNA"/>
</dbReference>
<dbReference type="InterPro" id="IPR053651">
    <property type="entry name" value="DNA_repair_endonuclease"/>
</dbReference>
<dbReference type="Pfam" id="PF02732">
    <property type="entry name" value="ERCC4"/>
    <property type="match status" value="1"/>
</dbReference>
<dbReference type="SMART" id="SM00891">
    <property type="entry name" value="ERCC4"/>
    <property type="match status" value="1"/>
</dbReference>
<evidence type="ECO:0000259" key="7">
    <source>
        <dbReference type="SMART" id="SM00891"/>
    </source>
</evidence>
<keyword evidence="4" id="KW-0378">Hydrolase</keyword>
<dbReference type="Proteomes" id="UP000065473">
    <property type="component" value="Chromosome"/>
</dbReference>
<evidence type="ECO:0000313" key="10">
    <source>
        <dbReference type="Proteomes" id="UP000060043"/>
    </source>
</evidence>
<protein>
    <submittedName>
        <fullName evidence="8">Multidrug MFS transporter</fullName>
    </submittedName>
</protein>
<dbReference type="InterPro" id="IPR011335">
    <property type="entry name" value="Restrct_endonuc-II-like"/>
</dbReference>
<sequence>MLRIYADYREKASNVPDFLRELGAVVIFENLTVADYVISETIGIERKSVEDLVSSVFDKRFFDQLSRLSESYKEPYILIEGDLSQIRFITTKWKAVNSALVSAIIDYDLRVLFSLNKKDSAEVLYKLAEKISAKSNFRSINLHDKPKFENLKDIQLYVVESLPNVGEKLAKKLLEKFNTIENICKASISDLEKALGSRKRAEEIYKVLHTAYSSDNGTKKNVSLADFLAEDRNNND</sequence>
<dbReference type="SUPFAM" id="SSF52980">
    <property type="entry name" value="Restriction endonuclease-like"/>
    <property type="match status" value="1"/>
</dbReference>
<evidence type="ECO:0000313" key="11">
    <source>
        <dbReference type="Proteomes" id="UP000065473"/>
    </source>
</evidence>
<keyword evidence="2" id="KW-0255">Endonuclease</keyword>
<dbReference type="GO" id="GO:0003697">
    <property type="term" value="F:single-stranded DNA binding"/>
    <property type="evidence" value="ECO:0007669"/>
    <property type="project" value="TreeGrafter"/>
</dbReference>
<dbReference type="STRING" id="1435377.SUSAZ_02740"/>
<dbReference type="SUPFAM" id="SSF47781">
    <property type="entry name" value="RuvA domain 2-like"/>
    <property type="match status" value="1"/>
</dbReference>
<name>A0A0U2VVC9_9CREN</name>
<evidence type="ECO:0000256" key="6">
    <source>
        <dbReference type="ARBA" id="ARBA00023204"/>
    </source>
</evidence>
<dbReference type="GO" id="GO:0003684">
    <property type="term" value="F:damaged DNA binding"/>
    <property type="evidence" value="ECO:0007669"/>
    <property type="project" value="TreeGrafter"/>
</dbReference>
<keyword evidence="5" id="KW-0238">DNA-binding</keyword>
<proteinExistence type="predicted"/>
<keyword evidence="1" id="KW-0540">Nuclease</keyword>
<evidence type="ECO:0000256" key="4">
    <source>
        <dbReference type="ARBA" id="ARBA00022801"/>
    </source>
</evidence>
<dbReference type="PANTHER" id="PTHR10150:SF0">
    <property type="entry name" value="DNA REPAIR ENDONUCLEASE XPF"/>
    <property type="match status" value="1"/>
</dbReference>
<accession>A0A0U2VVC9</accession>
<evidence type="ECO:0000313" key="9">
    <source>
        <dbReference type="EMBL" id="ALU31802.1"/>
    </source>
</evidence>
<dbReference type="Proteomes" id="UP000060043">
    <property type="component" value="Chromosome"/>
</dbReference>
<dbReference type="OMA" id="IIEGDLW"/>
<dbReference type="InterPro" id="IPR006166">
    <property type="entry name" value="ERCC4_domain"/>
</dbReference>
<gene>
    <name evidence="8" type="ORF">ATY89_03375</name>
    <name evidence="9" type="ORF">ATZ20_06400</name>
</gene>
<dbReference type="Pfam" id="PF14520">
    <property type="entry name" value="HHH_5"/>
    <property type="match status" value="1"/>
</dbReference>
<dbReference type="PANTHER" id="PTHR10150">
    <property type="entry name" value="DNA REPAIR ENDONUCLEASE XPF"/>
    <property type="match status" value="1"/>
</dbReference>
<dbReference type="Gene3D" id="1.10.150.20">
    <property type="entry name" value="5' to 3' exonuclease, C-terminal subdomain"/>
    <property type="match status" value="1"/>
</dbReference>
<keyword evidence="6" id="KW-0234">DNA repair</keyword>
<dbReference type="Gene3D" id="3.40.50.10130">
    <property type="match status" value="1"/>
</dbReference>
<dbReference type="CDD" id="cd20075">
    <property type="entry name" value="XPF_nuclease_XPF_arch"/>
    <property type="match status" value="1"/>
</dbReference>
<dbReference type="OrthoDB" id="121419at2157"/>
<dbReference type="EMBL" id="CP013695">
    <property type="protein sequence ID" value="ALU31802.1"/>
    <property type="molecule type" value="Genomic_DNA"/>
</dbReference>
<dbReference type="RefSeq" id="WP_011277498.1">
    <property type="nucleotide sequence ID" value="NZ_BHWZ01000001.1"/>
</dbReference>
<dbReference type="AlphaFoldDB" id="A0A0U2VVC9"/>
<dbReference type="GO" id="GO:0000724">
    <property type="term" value="P:double-strand break repair via homologous recombination"/>
    <property type="evidence" value="ECO:0007669"/>
    <property type="project" value="TreeGrafter"/>
</dbReference>
<reference evidence="10 11" key="1">
    <citation type="submission" date="2015-12" db="EMBL/GenBank/DDBJ databases">
        <title>A stable core within a dynamic pangenome in Sulfolobus acidocaldarius.</title>
        <authorList>
            <person name="Anderson R."/>
            <person name="Kouris A."/>
            <person name="Seward C."/>
            <person name="Campbell K."/>
            <person name="Whitaker R."/>
        </authorList>
    </citation>
    <scope>NUCLEOTIDE SEQUENCE [LARGE SCALE GENOMIC DNA]</scope>
    <source>
        <strain evidence="8 11">GG12-C01-09</strain>
        <strain evidence="9 10">NG05B_CO5_07</strain>
    </source>
</reference>
<dbReference type="GO" id="GO:1901255">
    <property type="term" value="P:nucleotide-excision repair involved in interstrand cross-link repair"/>
    <property type="evidence" value="ECO:0007669"/>
    <property type="project" value="TreeGrafter"/>
</dbReference>
<dbReference type="PaxDb" id="1435377-SUSAZ_02740"/>
<evidence type="ECO:0000256" key="3">
    <source>
        <dbReference type="ARBA" id="ARBA00022763"/>
    </source>
</evidence>
<evidence type="ECO:0000256" key="1">
    <source>
        <dbReference type="ARBA" id="ARBA00022722"/>
    </source>
</evidence>
<feature type="domain" description="ERCC4" evidence="7">
    <location>
        <begin position="3"/>
        <end position="83"/>
    </location>
</feature>
<evidence type="ECO:0000256" key="5">
    <source>
        <dbReference type="ARBA" id="ARBA00023125"/>
    </source>
</evidence>
<keyword evidence="3" id="KW-0227">DNA damage</keyword>
<dbReference type="InterPro" id="IPR010994">
    <property type="entry name" value="RuvA_2-like"/>
</dbReference>
<evidence type="ECO:0000256" key="2">
    <source>
        <dbReference type="ARBA" id="ARBA00022759"/>
    </source>
</evidence>
<dbReference type="NCBIfam" id="NF040956">
    <property type="entry name" value="Arch_Xpf_endonucase"/>
    <property type="match status" value="1"/>
</dbReference>
<organism evidence="8 11">
    <name type="scientific">Sulfolobus acidocaldarius</name>
    <dbReference type="NCBI Taxonomy" id="2285"/>
    <lineage>
        <taxon>Archaea</taxon>
        <taxon>Thermoproteota</taxon>
        <taxon>Thermoprotei</taxon>
        <taxon>Sulfolobales</taxon>
        <taxon>Sulfolobaceae</taxon>
        <taxon>Sulfolobus</taxon>
    </lineage>
</organism>